<feature type="compositionally biased region" description="Basic and acidic residues" evidence="1">
    <location>
        <begin position="1254"/>
        <end position="1264"/>
    </location>
</feature>
<evidence type="ECO:0000256" key="1">
    <source>
        <dbReference type="SAM" id="MobiDB-lite"/>
    </source>
</evidence>
<evidence type="ECO:0000313" key="4">
    <source>
        <dbReference type="Proteomes" id="UP001501736"/>
    </source>
</evidence>
<organism evidence="3 4">
    <name type="scientific">Nesterenkonia halobia</name>
    <dbReference type="NCBI Taxonomy" id="37922"/>
    <lineage>
        <taxon>Bacteria</taxon>
        <taxon>Bacillati</taxon>
        <taxon>Actinomycetota</taxon>
        <taxon>Actinomycetes</taxon>
        <taxon>Micrococcales</taxon>
        <taxon>Micrococcaceae</taxon>
        <taxon>Nesterenkonia</taxon>
    </lineage>
</organism>
<sequence length="1325" mass="144382">MTVSISKMSIDYYLNSAAVGDGDGAGRDMTSYYTETQTPPGRWIGRGLAGLNLAAGQTVSREAAKSLYEDMADPTTGRPLGRVMTSSKREAPEGAKTPTGAAAKSTREQVAGFDLTFSAPKSVSVAWAVAGPELQKRIQHAHHKAMEQTLEWAEQNVLQTRAGHGGVAHVPIEGMIASVFDHWDSRAGDPQLHSHCVVSNRAQRSSDGQWVSIDSYTLHRHVVAISEQYNNLLFDALHQDIGALPETRNLGDDPAVEAVKDALRKKPDGTPNDQEADPPQRVELAGIPDELITEFSERSLAIEERTDELIAEHQQRTGRSPSAAQVLKLRQRATLETRTPKDDCDTTLDQKMIGWRRRTELSGYDPDRLITEATGHPDQSITPDMLTDEVYDKLARWALDDTAQRRATFTRANLIASSERVLRLVRCRDLQQRHRLTETLVARAESQAVSLTSARSVVPETHDPAVAHRGRSVFDHRHTAGVFTTRQRLDDEEYLLSRRAATDAPRLDPEPLAERVAHVETKDGHSLSSDQAEASRQVLSSAAGIEAIIGPAGSGKTTTMAAVSQLWSEDYGESSVIGLAPSAVSAEVLSQDLGAIAENTAKWIYESVGRGAAERADRIKFYETKIEQIAVSNDAPALATARAEGLRAKLAQEYAAQARYVMRPGQLVIMDEASMVSTEQMAEIAQQADAADAKLLLVGDPAQLDAVDAGGFLGLIDRTQNPSYLDQLWRFKNPWEQSASLRLRSGDPEVLETYDEAGRLHGTPDEDPSESAYQAWMADRKAGYKSILIASDNQTVIDLDRRAQADLVAAGDVDITQTVTLKDDSFAGIGDTILARRNDRRAVDSTDTFIANGSRLTITGIHDDGSATATNHATGGTITIHEDYLAKSVELGYATTAHRSQGVTVDTAHCIATSGLSRELFYVSMTRGKYANHAYVDLREDDAADSPDPWKMMYQTAGPQTPSEALQTVLKRSTAERTAHEIQDAEYGWAHDLGRMMHEHDYLAFAARTARTQTWAISHYGEQGLQTLQQDPEWPRLVSADPANTHPAPPPQTPAELATGDDADPSEVADEPAGDQPEGLSVESIVTDCAPVQPARTGPADILESIDTTGTDQSRALTQLQSDITDELDQRRQQVESDLPNWWTELAAHSTQDRQRETLEAVLMWRAVSDQTDADTPLGTEPSGNDYLAPYYRTAAKAITDARVPVSDDPWDSHRSVAATTVQSTAETAEEQAHFDTIIEDYSTDLTPPDLLEDPHHQIADKAPTDNAASDPKRIDHHAAGWDSAPTATPETETPPPAPNWNDAELAALTAENQPNAGAGTPDRS</sequence>
<dbReference type="CDD" id="cd18809">
    <property type="entry name" value="SF1_C_RecD"/>
    <property type="match status" value="1"/>
</dbReference>
<keyword evidence="4" id="KW-1185">Reference proteome</keyword>
<reference evidence="4" key="1">
    <citation type="journal article" date="2019" name="Int. J. Syst. Evol. Microbiol.">
        <title>The Global Catalogue of Microorganisms (GCM) 10K type strain sequencing project: providing services to taxonomists for standard genome sequencing and annotation.</title>
        <authorList>
            <consortium name="The Broad Institute Genomics Platform"/>
            <consortium name="The Broad Institute Genome Sequencing Center for Infectious Disease"/>
            <person name="Wu L."/>
            <person name="Ma J."/>
        </authorList>
    </citation>
    <scope>NUCLEOTIDE SEQUENCE [LARGE SCALE GENOMIC DNA]</scope>
    <source>
        <strain evidence="4">JCM 11483</strain>
    </source>
</reference>
<feature type="region of interest" description="Disordered" evidence="1">
    <location>
        <begin position="1254"/>
        <end position="1325"/>
    </location>
</feature>
<dbReference type="Gene3D" id="3.40.50.300">
    <property type="entry name" value="P-loop containing nucleotide triphosphate hydrolases"/>
    <property type="match status" value="2"/>
</dbReference>
<feature type="compositionally biased region" description="Basic and acidic residues" evidence="1">
    <location>
        <begin position="1271"/>
        <end position="1280"/>
    </location>
</feature>
<name>A0ABP6R5Y8_9MICC</name>
<dbReference type="SUPFAM" id="SSF55464">
    <property type="entry name" value="Origin of replication-binding domain, RBD-like"/>
    <property type="match status" value="1"/>
</dbReference>
<accession>A0ABP6R5Y8</accession>
<dbReference type="Pfam" id="PF13604">
    <property type="entry name" value="AAA_30"/>
    <property type="match status" value="1"/>
</dbReference>
<dbReference type="EMBL" id="BAAAYG010000001">
    <property type="protein sequence ID" value="GAA3278266.1"/>
    <property type="molecule type" value="Genomic_DNA"/>
</dbReference>
<dbReference type="InterPro" id="IPR027417">
    <property type="entry name" value="P-loop_NTPase"/>
</dbReference>
<dbReference type="SMART" id="SM00382">
    <property type="entry name" value="AAA"/>
    <property type="match status" value="1"/>
</dbReference>
<dbReference type="NCBIfam" id="NF041492">
    <property type="entry name" value="MobF"/>
    <property type="match status" value="1"/>
</dbReference>
<dbReference type="SUPFAM" id="SSF52540">
    <property type="entry name" value="P-loop containing nucleoside triphosphate hydrolases"/>
    <property type="match status" value="2"/>
</dbReference>
<dbReference type="InterPro" id="IPR014862">
    <property type="entry name" value="TrwC"/>
</dbReference>
<dbReference type="Proteomes" id="UP001501736">
    <property type="component" value="Unassembled WGS sequence"/>
</dbReference>
<evidence type="ECO:0000259" key="2">
    <source>
        <dbReference type="SMART" id="SM00382"/>
    </source>
</evidence>
<feature type="region of interest" description="Disordered" evidence="1">
    <location>
        <begin position="71"/>
        <end position="101"/>
    </location>
</feature>
<evidence type="ECO:0000313" key="3">
    <source>
        <dbReference type="EMBL" id="GAA3278266.1"/>
    </source>
</evidence>
<feature type="compositionally biased region" description="Acidic residues" evidence="1">
    <location>
        <begin position="1059"/>
        <end position="1073"/>
    </location>
</feature>
<dbReference type="Pfam" id="PF08751">
    <property type="entry name" value="TrwC"/>
    <property type="match status" value="2"/>
</dbReference>
<dbReference type="InterPro" id="IPR050534">
    <property type="entry name" value="Coronavir_polyprotein_1ab"/>
</dbReference>
<dbReference type="RefSeq" id="WP_344717148.1">
    <property type="nucleotide sequence ID" value="NZ_BAAAYG010000001.1"/>
</dbReference>
<dbReference type="PANTHER" id="PTHR43788">
    <property type="entry name" value="DNA2/NAM7 HELICASE FAMILY MEMBER"/>
    <property type="match status" value="1"/>
</dbReference>
<feature type="domain" description="AAA+ ATPase" evidence="2">
    <location>
        <begin position="542"/>
        <end position="819"/>
    </location>
</feature>
<feature type="region of interest" description="Disordered" evidence="1">
    <location>
        <begin position="1037"/>
        <end position="1079"/>
    </location>
</feature>
<dbReference type="InterPro" id="IPR003593">
    <property type="entry name" value="AAA+_ATPase"/>
</dbReference>
<comment type="caution">
    <text evidence="3">The sequence shown here is derived from an EMBL/GenBank/DDBJ whole genome shotgun (WGS) entry which is preliminary data.</text>
</comment>
<gene>
    <name evidence="3" type="ORF">GCM10020260_00180</name>
</gene>
<protein>
    <recommendedName>
        <fullName evidence="2">AAA+ ATPase domain-containing protein</fullName>
    </recommendedName>
</protein>
<proteinExistence type="predicted"/>